<dbReference type="Proteomes" id="UP000252172">
    <property type="component" value="Unassembled WGS sequence"/>
</dbReference>
<dbReference type="Pfam" id="PF08885">
    <property type="entry name" value="GSCFA"/>
    <property type="match status" value="1"/>
</dbReference>
<dbReference type="SUPFAM" id="SSF52266">
    <property type="entry name" value="SGNH hydrolase"/>
    <property type="match status" value="1"/>
</dbReference>
<proteinExistence type="predicted"/>
<feature type="domain" description="GSCFA" evidence="1">
    <location>
        <begin position="21"/>
        <end position="258"/>
    </location>
</feature>
<comment type="caution">
    <text evidence="2">The sequence shown here is derived from an EMBL/GenBank/DDBJ whole genome shotgun (WGS) entry which is preliminary data.</text>
</comment>
<gene>
    <name evidence="2" type="ORF">DQ356_10680</name>
</gene>
<evidence type="ECO:0000259" key="1">
    <source>
        <dbReference type="Pfam" id="PF08885"/>
    </source>
</evidence>
<name>A0A368MXS0_9FLAO</name>
<dbReference type="RefSeq" id="WP_114304492.1">
    <property type="nucleotide sequence ID" value="NZ_QPIE01000008.1"/>
</dbReference>
<dbReference type="InterPro" id="IPR014982">
    <property type="entry name" value="GSCFA"/>
</dbReference>
<evidence type="ECO:0000313" key="2">
    <source>
        <dbReference type="EMBL" id="RCU42135.1"/>
    </source>
</evidence>
<dbReference type="AlphaFoldDB" id="A0A368MXS0"/>
<dbReference type="InterPro" id="IPR036514">
    <property type="entry name" value="SGNH_hydro_sf"/>
</dbReference>
<dbReference type="GO" id="GO:0016788">
    <property type="term" value="F:hydrolase activity, acting on ester bonds"/>
    <property type="evidence" value="ECO:0007669"/>
    <property type="project" value="UniProtKB-ARBA"/>
</dbReference>
<accession>A0A368MXS0</accession>
<dbReference type="EMBL" id="QPIE01000008">
    <property type="protein sequence ID" value="RCU42135.1"/>
    <property type="molecule type" value="Genomic_DNA"/>
</dbReference>
<sequence length="319" mass="37485">MKFRTEVHFNEVAEKIQTEDRIFSIGSCFSTEMSTLLKRGQLQTLNNPFGTIFNPYSVNTALRRIHSSSFYTEEDLIAYQDQFISLDHHSGFNSDYVHKTLEKINSNIEKSNLFLQSANWVMITYGSSFIYEFLPKNKLVANCHKIPDKFFRKRLLTSGEIRNSVRETISFLKDICPEGVQLLFTVSPVRHTKDGMMENQRSKSLLISNLHEVLEEAENCNYLPVYEIMMDDLRDYRFYKEDMIHPTQQAVNYIFEKFGNAYFSDETMDFIEENFKIMKALEHRSSDEQSPKHHEFLENLKGRIALQQTKVKHKIFTES</sequence>
<dbReference type="OrthoDB" id="9807687at2"/>
<organism evidence="2 3">
    <name type="scientific">Chryseobacterium lacus</name>
    <dbReference type="NCBI Taxonomy" id="2058346"/>
    <lineage>
        <taxon>Bacteria</taxon>
        <taxon>Pseudomonadati</taxon>
        <taxon>Bacteroidota</taxon>
        <taxon>Flavobacteriia</taxon>
        <taxon>Flavobacteriales</taxon>
        <taxon>Weeksellaceae</taxon>
        <taxon>Chryseobacterium group</taxon>
        <taxon>Chryseobacterium</taxon>
    </lineage>
</organism>
<evidence type="ECO:0000313" key="3">
    <source>
        <dbReference type="Proteomes" id="UP000252172"/>
    </source>
</evidence>
<keyword evidence="3" id="KW-1185">Reference proteome</keyword>
<dbReference type="Gene3D" id="3.40.50.1110">
    <property type="entry name" value="SGNH hydrolase"/>
    <property type="match status" value="1"/>
</dbReference>
<reference evidence="2 3" key="1">
    <citation type="submission" date="2018-07" db="EMBL/GenBank/DDBJ databases">
        <title>Chryseobacterium lacus sp. nov., isolated from lake water.</title>
        <authorList>
            <person name="Li C.-M."/>
        </authorList>
    </citation>
    <scope>NUCLEOTIDE SEQUENCE [LARGE SCALE GENOMIC DNA]</scope>
    <source>
        <strain evidence="2 3">YLOS41</strain>
    </source>
</reference>
<protein>
    <recommendedName>
        <fullName evidence="1">GSCFA domain-containing protein</fullName>
    </recommendedName>
</protein>